<feature type="domain" description="Carboxymuconolactone decarboxylase-like" evidence="1">
    <location>
        <begin position="36"/>
        <end position="117"/>
    </location>
</feature>
<sequence>MTELRTQGLNAFREMLPGLIPDDLTSTRAGGFADELGDLALDHVFGALWTRPGLDRRARSLVTLGVLIALRAGEELKLHFPIALRNGLTAEEIEEVIYHAAGYAGYPAAASARNIAATVLRTTEPTE</sequence>
<dbReference type="InterPro" id="IPR052512">
    <property type="entry name" value="4CMD/NDH-1_regulator"/>
</dbReference>
<evidence type="ECO:0000313" key="3">
    <source>
        <dbReference type="Proteomes" id="UP000093819"/>
    </source>
</evidence>
<comment type="caution">
    <text evidence="2">The sequence shown here is derived from an EMBL/GenBank/DDBJ whole genome shotgun (WGS) entry which is preliminary data.</text>
</comment>
<evidence type="ECO:0000313" key="2">
    <source>
        <dbReference type="EMBL" id="OBK18079.1"/>
    </source>
</evidence>
<dbReference type="InterPro" id="IPR029032">
    <property type="entry name" value="AhpD-like"/>
</dbReference>
<dbReference type="PANTHER" id="PTHR33570">
    <property type="entry name" value="4-CARBOXYMUCONOLACTONE DECARBOXYLASE FAMILY PROTEIN"/>
    <property type="match status" value="1"/>
</dbReference>
<proteinExistence type="predicted"/>
<dbReference type="RefSeq" id="WP_065036938.1">
    <property type="nucleotide sequence ID" value="NZ_LZLR01000175.1"/>
</dbReference>
<dbReference type="OrthoDB" id="9802489at2"/>
<name>A0A1A3NAK2_MYCAS</name>
<reference evidence="2 3" key="1">
    <citation type="submission" date="2016-06" db="EMBL/GenBank/DDBJ databases">
        <authorList>
            <person name="Kjaerup R.B."/>
            <person name="Dalgaard T.S."/>
            <person name="Juul-Madsen H.R."/>
        </authorList>
    </citation>
    <scope>NUCLEOTIDE SEQUENCE [LARGE SCALE GENOMIC DNA]</scope>
    <source>
        <strain evidence="2 3">1245335.1</strain>
    </source>
</reference>
<dbReference type="Gene3D" id="1.20.1290.10">
    <property type="entry name" value="AhpD-like"/>
    <property type="match status" value="1"/>
</dbReference>
<dbReference type="Proteomes" id="UP000093819">
    <property type="component" value="Unassembled WGS sequence"/>
</dbReference>
<dbReference type="EMBL" id="LZLR01000175">
    <property type="protein sequence ID" value="OBK18079.1"/>
    <property type="molecule type" value="Genomic_DNA"/>
</dbReference>
<dbReference type="InterPro" id="IPR003779">
    <property type="entry name" value="CMD-like"/>
</dbReference>
<dbReference type="Pfam" id="PF02627">
    <property type="entry name" value="CMD"/>
    <property type="match status" value="1"/>
</dbReference>
<organism evidence="2 3">
    <name type="scientific">Mycobacterium asiaticum</name>
    <dbReference type="NCBI Taxonomy" id="1790"/>
    <lineage>
        <taxon>Bacteria</taxon>
        <taxon>Bacillati</taxon>
        <taxon>Actinomycetota</taxon>
        <taxon>Actinomycetes</taxon>
        <taxon>Mycobacteriales</taxon>
        <taxon>Mycobacteriaceae</taxon>
        <taxon>Mycobacterium</taxon>
    </lineage>
</organism>
<protein>
    <submittedName>
        <fullName evidence="2">Carboxymuconolactone decarboxylase</fullName>
    </submittedName>
</protein>
<evidence type="ECO:0000259" key="1">
    <source>
        <dbReference type="Pfam" id="PF02627"/>
    </source>
</evidence>
<dbReference type="GO" id="GO:0051920">
    <property type="term" value="F:peroxiredoxin activity"/>
    <property type="evidence" value="ECO:0007669"/>
    <property type="project" value="InterPro"/>
</dbReference>
<dbReference type="SUPFAM" id="SSF69118">
    <property type="entry name" value="AhpD-like"/>
    <property type="match status" value="1"/>
</dbReference>
<gene>
    <name evidence="2" type="ORF">A5635_03045</name>
</gene>
<dbReference type="AlphaFoldDB" id="A0A1A3NAK2"/>
<accession>A0A1A3NAK2</accession>
<dbReference type="PANTHER" id="PTHR33570:SF2">
    <property type="entry name" value="CARBOXYMUCONOLACTONE DECARBOXYLASE-LIKE DOMAIN-CONTAINING PROTEIN"/>
    <property type="match status" value="1"/>
</dbReference>